<feature type="compositionally biased region" description="Basic and acidic residues" evidence="2">
    <location>
        <begin position="483"/>
        <end position="497"/>
    </location>
</feature>
<feature type="compositionally biased region" description="Polar residues" evidence="2">
    <location>
        <begin position="434"/>
        <end position="447"/>
    </location>
</feature>
<gene>
    <name evidence="3" type="ORF">PV05_01752</name>
</gene>
<feature type="coiled-coil region" evidence="1">
    <location>
        <begin position="212"/>
        <end position="253"/>
    </location>
</feature>
<feature type="compositionally biased region" description="Basic and acidic residues" evidence="2">
    <location>
        <begin position="448"/>
        <end position="462"/>
    </location>
</feature>
<dbReference type="AlphaFoldDB" id="A0A0D2F164"/>
<reference evidence="3 4" key="1">
    <citation type="submission" date="2015-01" db="EMBL/GenBank/DDBJ databases">
        <title>The Genome Sequence of Exophiala xenobiotica CBS118157.</title>
        <authorList>
            <consortium name="The Broad Institute Genomics Platform"/>
            <person name="Cuomo C."/>
            <person name="de Hoog S."/>
            <person name="Gorbushina A."/>
            <person name="Stielow B."/>
            <person name="Teixiera M."/>
            <person name="Abouelleil A."/>
            <person name="Chapman S.B."/>
            <person name="Priest M."/>
            <person name="Young S.K."/>
            <person name="Wortman J."/>
            <person name="Nusbaum C."/>
            <person name="Birren B."/>
        </authorList>
    </citation>
    <scope>NUCLEOTIDE SEQUENCE [LARGE SCALE GENOMIC DNA]</scope>
    <source>
        <strain evidence="3 4">CBS 118157</strain>
    </source>
</reference>
<proteinExistence type="predicted"/>
<evidence type="ECO:0000256" key="2">
    <source>
        <dbReference type="SAM" id="MobiDB-lite"/>
    </source>
</evidence>
<accession>A0A0D2F164</accession>
<feature type="compositionally biased region" description="Polar residues" evidence="2">
    <location>
        <begin position="535"/>
        <end position="545"/>
    </location>
</feature>
<dbReference type="HOGENOM" id="CLU_015530_0_1_1"/>
<dbReference type="STRING" id="348802.A0A0D2F164"/>
<protein>
    <recommendedName>
        <fullName evidence="5">Autophagy-related protein 28</fullName>
    </recommendedName>
</protein>
<evidence type="ECO:0000256" key="1">
    <source>
        <dbReference type="SAM" id="Coils"/>
    </source>
</evidence>
<dbReference type="RefSeq" id="XP_013322237.1">
    <property type="nucleotide sequence ID" value="XM_013466783.1"/>
</dbReference>
<organism evidence="3 4">
    <name type="scientific">Exophiala xenobiotica</name>
    <dbReference type="NCBI Taxonomy" id="348802"/>
    <lineage>
        <taxon>Eukaryota</taxon>
        <taxon>Fungi</taxon>
        <taxon>Dikarya</taxon>
        <taxon>Ascomycota</taxon>
        <taxon>Pezizomycotina</taxon>
        <taxon>Eurotiomycetes</taxon>
        <taxon>Chaetothyriomycetidae</taxon>
        <taxon>Chaetothyriales</taxon>
        <taxon>Herpotrichiellaceae</taxon>
        <taxon>Exophiala</taxon>
    </lineage>
</organism>
<keyword evidence="4" id="KW-1185">Reference proteome</keyword>
<name>A0A0D2F164_9EURO</name>
<evidence type="ECO:0000313" key="4">
    <source>
        <dbReference type="Proteomes" id="UP000054342"/>
    </source>
</evidence>
<feature type="region of interest" description="Disordered" evidence="2">
    <location>
        <begin position="1"/>
        <end position="73"/>
    </location>
</feature>
<feature type="compositionally biased region" description="Low complexity" evidence="2">
    <location>
        <begin position="106"/>
        <end position="129"/>
    </location>
</feature>
<feature type="region of interest" description="Disordered" evidence="2">
    <location>
        <begin position="434"/>
        <end position="572"/>
    </location>
</feature>
<keyword evidence="1" id="KW-0175">Coiled coil</keyword>
<feature type="region of interest" description="Disordered" evidence="2">
    <location>
        <begin position="99"/>
        <end position="133"/>
    </location>
</feature>
<feature type="coiled-coil region" evidence="1">
    <location>
        <begin position="307"/>
        <end position="334"/>
    </location>
</feature>
<feature type="compositionally biased region" description="Low complexity" evidence="2">
    <location>
        <begin position="46"/>
        <end position="59"/>
    </location>
</feature>
<evidence type="ECO:0008006" key="5">
    <source>
        <dbReference type="Google" id="ProtNLM"/>
    </source>
</evidence>
<dbReference type="Proteomes" id="UP000054342">
    <property type="component" value="Unassembled WGS sequence"/>
</dbReference>
<sequence length="572" mass="62900">MKKSFIDRIFPPSPGNTRYQYDYDDPVRPSSPRSPPNILLQESVASSSRSRNGSPSSNRHVTQSLSSPLIRHNDPFLPVERASKNLERTLQSLLDAQSEGLSAGVGTDPTGDTSSIDSPTPTPSITTSPRSVSGLRTIPIRQPKKKEVTLRDARRGLSRSMAEFAALKDYELTLIDREVVARNNALKQASDLGTREQMLNDEVQKIQKQGTAEGLCNEVQRVEKEIKDLETVLFELKNRHRQLLNQVRELESSKDSKLSSYSEALTLNENKIKHFLRQLPVSQSLRVGADRGMYDLKPERRTLQMAQEQWTGELEMLHSRKAEAENERTALEEGGKLWREVTHRIREFEKNVKVQTTRSTQSQAWLDAEEGVTVTPRGEEAQIGMVESSLNALIDFLGEALAQAEERGWRLLTCAIGAELLAFQEASDALQTGTELANGDSNSGSKNLTHDGEEHDEPHKDLLSGGLEETDAVGPGIGTETRSPGEESNRSLEDTVREFGNAMDKGKPQLKDDSGLSGARGTGGSVTGIADMKMSTGTDSGQQAVSKKVPLSGHTSESEDDDPGPEFLLSQT</sequence>
<dbReference type="EMBL" id="KN847317">
    <property type="protein sequence ID" value="KIW61653.1"/>
    <property type="molecule type" value="Genomic_DNA"/>
</dbReference>
<dbReference type="GeneID" id="25323660"/>
<dbReference type="OrthoDB" id="5342758at2759"/>
<evidence type="ECO:0000313" key="3">
    <source>
        <dbReference type="EMBL" id="KIW61653.1"/>
    </source>
</evidence>
<feature type="compositionally biased region" description="Basic and acidic residues" evidence="2">
    <location>
        <begin position="504"/>
        <end position="514"/>
    </location>
</feature>